<proteinExistence type="inferred from homology"/>
<evidence type="ECO:0000313" key="6">
    <source>
        <dbReference type="Proteomes" id="UP001172681"/>
    </source>
</evidence>
<evidence type="ECO:0000313" key="5">
    <source>
        <dbReference type="EMBL" id="KAJ9633229.1"/>
    </source>
</evidence>
<dbReference type="Proteomes" id="UP001172681">
    <property type="component" value="Unassembled WGS sequence"/>
</dbReference>
<gene>
    <name evidence="5" type="ORF">H2204_007125</name>
</gene>
<accession>A0AA39CX70</accession>
<dbReference type="InterPro" id="IPR036291">
    <property type="entry name" value="NAD(P)-bd_dom_sf"/>
</dbReference>
<dbReference type="PANTHER" id="PTHR44169">
    <property type="entry name" value="NADPH-DEPENDENT 1-ACYLDIHYDROXYACETONE PHOSPHATE REDUCTASE"/>
    <property type="match status" value="1"/>
</dbReference>
<dbReference type="GO" id="GO:0000140">
    <property type="term" value="F:acylglycerone-phosphate reductase (NADP+) activity"/>
    <property type="evidence" value="ECO:0007669"/>
    <property type="project" value="TreeGrafter"/>
</dbReference>
<dbReference type="InterPro" id="IPR002347">
    <property type="entry name" value="SDR_fam"/>
</dbReference>
<reference evidence="5" key="1">
    <citation type="submission" date="2022-10" db="EMBL/GenBank/DDBJ databases">
        <title>Culturing micro-colonial fungi from biological soil crusts in the Mojave desert and describing Neophaeococcomyces mojavensis, and introducing the new genera and species Taxawa tesnikishii.</title>
        <authorList>
            <person name="Kurbessoian T."/>
            <person name="Stajich J.E."/>
        </authorList>
    </citation>
    <scope>NUCLEOTIDE SEQUENCE</scope>
    <source>
        <strain evidence="5">TK_35</strain>
    </source>
</reference>
<dbReference type="Pfam" id="PF00106">
    <property type="entry name" value="adh_short"/>
    <property type="match status" value="1"/>
</dbReference>
<evidence type="ECO:0000256" key="1">
    <source>
        <dbReference type="ARBA" id="ARBA00006484"/>
    </source>
</evidence>
<dbReference type="GO" id="GO:0019433">
    <property type="term" value="P:triglyceride catabolic process"/>
    <property type="evidence" value="ECO:0007669"/>
    <property type="project" value="TreeGrafter"/>
</dbReference>
<name>A0AA39CX70_9EURO</name>
<keyword evidence="6" id="KW-1185">Reference proteome</keyword>
<comment type="caution">
    <text evidence="5">The sequence shown here is derived from an EMBL/GenBank/DDBJ whole genome shotgun (WGS) entry which is preliminary data.</text>
</comment>
<dbReference type="InterPro" id="IPR020904">
    <property type="entry name" value="Sc_DH/Rdtase_CS"/>
</dbReference>
<organism evidence="5 6">
    <name type="scientific">Knufia peltigerae</name>
    <dbReference type="NCBI Taxonomy" id="1002370"/>
    <lineage>
        <taxon>Eukaryota</taxon>
        <taxon>Fungi</taxon>
        <taxon>Dikarya</taxon>
        <taxon>Ascomycota</taxon>
        <taxon>Pezizomycotina</taxon>
        <taxon>Eurotiomycetes</taxon>
        <taxon>Chaetothyriomycetidae</taxon>
        <taxon>Chaetothyriales</taxon>
        <taxon>Trichomeriaceae</taxon>
        <taxon>Knufia</taxon>
    </lineage>
</organism>
<keyword evidence="3" id="KW-0560">Oxidoreductase</keyword>
<dbReference type="AlphaFoldDB" id="A0AA39CX70"/>
<dbReference type="GO" id="GO:0005811">
    <property type="term" value="C:lipid droplet"/>
    <property type="evidence" value="ECO:0007669"/>
    <property type="project" value="TreeGrafter"/>
</dbReference>
<protein>
    <submittedName>
        <fullName evidence="5">Uncharacterized protein</fullName>
    </submittedName>
</protein>
<evidence type="ECO:0000256" key="4">
    <source>
        <dbReference type="RuleBase" id="RU000363"/>
    </source>
</evidence>
<evidence type="ECO:0000256" key="3">
    <source>
        <dbReference type="ARBA" id="ARBA00023002"/>
    </source>
</evidence>
<evidence type="ECO:0000256" key="2">
    <source>
        <dbReference type="ARBA" id="ARBA00022857"/>
    </source>
</evidence>
<dbReference type="EMBL" id="JAPDRN010000048">
    <property type="protein sequence ID" value="KAJ9633229.1"/>
    <property type="molecule type" value="Genomic_DNA"/>
</dbReference>
<sequence length="306" mass="32419">MSSKPRTTVLITGCSDGGLGSTLALALHATNHFRVFATGRNLTKLSRVSDAGIETLALDVVSASSVSACVSEVLDNLTPTLDVLVNNAGAGHIGALTDVPLESARDLFELNVISCLGLVQAFMPLLLRSTRPGGAVIVNHTSVASVLCTPFVGLYGSTKAAMATLTTALRAEMRPFGLRVVELKSGSIKSNINQNSVNGGVGVPENSLYHAARAWLNTLFTGETFEEQAMAPAAWAARVVKELEKRSPPDEIWVGAFVNLVWFAANFLPKSMAEKLARDTVGLGKVEKSIADYGRDKAVEDVYGKM</sequence>
<dbReference type="PRINTS" id="PR00080">
    <property type="entry name" value="SDRFAMILY"/>
</dbReference>
<dbReference type="PANTHER" id="PTHR44169:SF6">
    <property type="entry name" value="NADPH-DEPENDENT 1-ACYLDIHYDROXYACETONE PHOSPHATE REDUCTASE"/>
    <property type="match status" value="1"/>
</dbReference>
<dbReference type="PROSITE" id="PS00061">
    <property type="entry name" value="ADH_SHORT"/>
    <property type="match status" value="1"/>
</dbReference>
<dbReference type="SUPFAM" id="SSF51735">
    <property type="entry name" value="NAD(P)-binding Rossmann-fold domains"/>
    <property type="match status" value="1"/>
</dbReference>
<keyword evidence="2" id="KW-0521">NADP</keyword>
<comment type="similarity">
    <text evidence="1 4">Belongs to the short-chain dehydrogenases/reductases (SDR) family.</text>
</comment>
<dbReference type="GO" id="GO:0005783">
    <property type="term" value="C:endoplasmic reticulum"/>
    <property type="evidence" value="ECO:0007669"/>
    <property type="project" value="TreeGrafter"/>
</dbReference>
<dbReference type="PRINTS" id="PR00081">
    <property type="entry name" value="GDHRDH"/>
</dbReference>
<dbReference type="Gene3D" id="3.40.50.720">
    <property type="entry name" value="NAD(P)-binding Rossmann-like Domain"/>
    <property type="match status" value="1"/>
</dbReference>
<dbReference type="GO" id="GO:0004806">
    <property type="term" value="F:triacylglycerol lipase activity"/>
    <property type="evidence" value="ECO:0007669"/>
    <property type="project" value="TreeGrafter"/>
</dbReference>
<dbReference type="GO" id="GO:0006654">
    <property type="term" value="P:phosphatidic acid biosynthetic process"/>
    <property type="evidence" value="ECO:0007669"/>
    <property type="project" value="TreeGrafter"/>
</dbReference>